<dbReference type="Pfam" id="PF17765">
    <property type="entry name" value="MLTR_LBD"/>
    <property type="match status" value="1"/>
</dbReference>
<dbReference type="InterPro" id="IPR041413">
    <property type="entry name" value="MLTR_LBD"/>
</dbReference>
<dbReference type="Gene3D" id="1.10.260.40">
    <property type="entry name" value="lambda repressor-like DNA-binding domains"/>
    <property type="match status" value="1"/>
</dbReference>
<dbReference type="InterPro" id="IPR010982">
    <property type="entry name" value="Lambda_DNA-bd_dom_sf"/>
</dbReference>
<keyword evidence="3" id="KW-1185">Reference proteome</keyword>
<dbReference type="GO" id="GO:0003677">
    <property type="term" value="F:DNA binding"/>
    <property type="evidence" value="ECO:0007669"/>
    <property type="project" value="InterPro"/>
</dbReference>
<dbReference type="EMBL" id="JAGWCR010000010">
    <property type="protein sequence ID" value="MBS3650773.1"/>
    <property type="molecule type" value="Genomic_DNA"/>
</dbReference>
<dbReference type="InterPro" id="IPR001387">
    <property type="entry name" value="Cro/C1-type_HTH"/>
</dbReference>
<dbReference type="Proteomes" id="UP000680348">
    <property type="component" value="Unassembled WGS sequence"/>
</dbReference>
<dbReference type="AlphaFoldDB" id="A0A942E0D5"/>
<dbReference type="Pfam" id="PF01381">
    <property type="entry name" value="HTH_3"/>
    <property type="match status" value="1"/>
</dbReference>
<dbReference type="RefSeq" id="WP_188256314.1">
    <property type="nucleotide sequence ID" value="NZ_JABVCF010000010.1"/>
</dbReference>
<dbReference type="PANTHER" id="PTHR35010">
    <property type="entry name" value="BLL4672 PROTEIN-RELATED"/>
    <property type="match status" value="1"/>
</dbReference>
<proteinExistence type="predicted"/>
<dbReference type="PANTHER" id="PTHR35010:SF4">
    <property type="entry name" value="BLL5781 PROTEIN"/>
    <property type="match status" value="1"/>
</dbReference>
<accession>A0A942E0D5</accession>
<dbReference type="Gene3D" id="3.30.450.180">
    <property type="match status" value="1"/>
</dbReference>
<gene>
    <name evidence="2" type="ORF">KEU06_19360</name>
</gene>
<evidence type="ECO:0000313" key="2">
    <source>
        <dbReference type="EMBL" id="MBS3650773.1"/>
    </source>
</evidence>
<dbReference type="SUPFAM" id="SSF47413">
    <property type="entry name" value="lambda repressor-like DNA-binding domains"/>
    <property type="match status" value="1"/>
</dbReference>
<sequence length="272" mass="30330">MNTALASPGPIIREWRSRRRMSQLDLALEAEISQRHLSFVESGRARPSREMVILIAERLGLPLRETNWLLLAAGYAPAFVERDLEEPAMAPALAAVETVLRAQEPNPALAVDRHWNLVRANDALAPFLERVADPKLLEPPVNVLRLSLHPDGIAPSIANLHEWREHLLDRLRRLNQAVADPVLLELEKELRGYPAPPQLHPPSRADYSPIAVPLRFRMGGAVLSFISTITVFGTPLDVTLSELAIESFFPADQDTALVMRQMAQARDQTRPG</sequence>
<organism evidence="2 3">
    <name type="scientific">Pseudaminobacter soli</name>
    <name type="common">ex Zhang et al. 2022</name>
    <dbReference type="NCBI Taxonomy" id="2831468"/>
    <lineage>
        <taxon>Bacteria</taxon>
        <taxon>Pseudomonadati</taxon>
        <taxon>Pseudomonadota</taxon>
        <taxon>Alphaproteobacteria</taxon>
        <taxon>Hyphomicrobiales</taxon>
        <taxon>Phyllobacteriaceae</taxon>
        <taxon>Pseudaminobacter</taxon>
    </lineage>
</organism>
<comment type="caution">
    <text evidence="2">The sequence shown here is derived from an EMBL/GenBank/DDBJ whole genome shotgun (WGS) entry which is preliminary data.</text>
</comment>
<name>A0A942E0D5_9HYPH</name>
<evidence type="ECO:0000259" key="1">
    <source>
        <dbReference type="PROSITE" id="PS50943"/>
    </source>
</evidence>
<feature type="domain" description="HTH cro/C1-type" evidence="1">
    <location>
        <begin position="12"/>
        <end position="66"/>
    </location>
</feature>
<dbReference type="SMART" id="SM00530">
    <property type="entry name" value="HTH_XRE"/>
    <property type="match status" value="1"/>
</dbReference>
<reference evidence="2" key="1">
    <citation type="submission" date="2021-04" db="EMBL/GenBank/DDBJ databases">
        <title>Pseudaminobacter soli sp. nov., isolated from paddy soil contaminated by heavy metals.</title>
        <authorList>
            <person name="Zhang K."/>
        </authorList>
    </citation>
    <scope>NUCLEOTIDE SEQUENCE</scope>
    <source>
        <strain evidence="2">19-2017</strain>
    </source>
</reference>
<evidence type="ECO:0000313" key="3">
    <source>
        <dbReference type="Proteomes" id="UP000680348"/>
    </source>
</evidence>
<dbReference type="CDD" id="cd00093">
    <property type="entry name" value="HTH_XRE"/>
    <property type="match status" value="1"/>
</dbReference>
<dbReference type="PROSITE" id="PS50943">
    <property type="entry name" value="HTH_CROC1"/>
    <property type="match status" value="1"/>
</dbReference>
<protein>
    <submittedName>
        <fullName evidence="2">Helix-turn-helix transcriptional regulator</fullName>
    </submittedName>
</protein>